<comment type="caution">
    <text evidence="2">The sequence shown here is derived from an EMBL/GenBank/DDBJ whole genome shotgun (WGS) entry which is preliminary data.</text>
</comment>
<dbReference type="InterPro" id="IPR023631">
    <property type="entry name" value="Amidase_dom"/>
</dbReference>
<dbReference type="Pfam" id="PF01425">
    <property type="entry name" value="Amidase"/>
    <property type="match status" value="1"/>
</dbReference>
<dbReference type="InterPro" id="IPR036928">
    <property type="entry name" value="AS_sf"/>
</dbReference>
<proteinExistence type="predicted"/>
<name>A0A420WG98_9PROT</name>
<dbReference type="OrthoDB" id="9777859at2"/>
<keyword evidence="2" id="KW-0808">Transferase</keyword>
<dbReference type="Proteomes" id="UP000277424">
    <property type="component" value="Unassembled WGS sequence"/>
</dbReference>
<protein>
    <submittedName>
        <fullName evidence="2">Asp-tRNA(Asn)/Glu-tRNA(Gln) amidotransferase A subunit family amidase</fullName>
    </submittedName>
</protein>
<dbReference type="AlphaFoldDB" id="A0A420WG98"/>
<dbReference type="PANTHER" id="PTHR11895:SF151">
    <property type="entry name" value="GLUTAMYL-TRNA(GLN) AMIDOTRANSFERASE SUBUNIT A"/>
    <property type="match status" value="1"/>
</dbReference>
<reference evidence="2 3" key="1">
    <citation type="submission" date="2018-10" db="EMBL/GenBank/DDBJ databases">
        <title>Comparative analysis of microorganisms from saline springs in Andes Mountain Range, Colombia.</title>
        <authorList>
            <person name="Rubin E."/>
        </authorList>
    </citation>
    <scope>NUCLEOTIDE SEQUENCE [LARGE SCALE GENOMIC DNA]</scope>
    <source>
        <strain evidence="2 3">USBA 36</strain>
    </source>
</reference>
<dbReference type="RefSeq" id="WP_121219530.1">
    <property type="nucleotide sequence ID" value="NZ_RBIG01000002.1"/>
</dbReference>
<dbReference type="GO" id="GO:0016740">
    <property type="term" value="F:transferase activity"/>
    <property type="evidence" value="ECO:0007669"/>
    <property type="project" value="UniProtKB-KW"/>
</dbReference>
<evidence type="ECO:0000313" key="3">
    <source>
        <dbReference type="Proteomes" id="UP000277424"/>
    </source>
</evidence>
<dbReference type="PANTHER" id="PTHR11895">
    <property type="entry name" value="TRANSAMIDASE"/>
    <property type="match status" value="1"/>
</dbReference>
<feature type="domain" description="Amidase" evidence="1">
    <location>
        <begin position="32"/>
        <end position="437"/>
    </location>
</feature>
<dbReference type="InterPro" id="IPR000120">
    <property type="entry name" value="Amidase"/>
</dbReference>
<accession>A0A420WG98</accession>
<organism evidence="2 3">
    <name type="scientific">Oceanibaculum indicum</name>
    <dbReference type="NCBI Taxonomy" id="526216"/>
    <lineage>
        <taxon>Bacteria</taxon>
        <taxon>Pseudomonadati</taxon>
        <taxon>Pseudomonadota</taxon>
        <taxon>Alphaproteobacteria</taxon>
        <taxon>Rhodospirillales</taxon>
        <taxon>Oceanibaculaceae</taxon>
        <taxon>Oceanibaculum</taxon>
    </lineage>
</organism>
<sequence>MATYDPRTQKLLTFHDSVPRFLDGRDTPRAYLERCLDVIETREPEVQAFVVMNIDGARAAADEATKRYAEGRPLSNIDGMPIGIKDLFETKDMPTQMGSPVWAGWESGRDAAHVHGLRKAGAVVLGKLVTTELGFSFPGKTRNPFDPGRTPGGSSSGSAAAIGAGMVPAAIGSQVAGSVIRPAGYCGNVAIKPTYGALNRGGGHSSLSQSHIGIHAGSIEDAWATCWQIANLAGGDVGYPGLYGALEPMAPTKPTRLVHLETVLWPSVDDESKAAFETVIEHLKRQGVTIISRTEDADVETYEALTADALELTLQICLFELRWPLGAYRERGPGMLSDSMLERLAEADKQTLDDYRAMLERRDQVRKAYAALKAKADGFIALSSPGPAPKGLHSTGSPAMNAATSMTGTPVWSLPLLAADGMPLGVQLGGFPHEDAKVTGHARWLMDSFLTQG</sequence>
<dbReference type="Gene3D" id="3.90.1300.10">
    <property type="entry name" value="Amidase signature (AS) domain"/>
    <property type="match status" value="1"/>
</dbReference>
<dbReference type="EMBL" id="RBIG01000002">
    <property type="protein sequence ID" value="RKQ70011.1"/>
    <property type="molecule type" value="Genomic_DNA"/>
</dbReference>
<gene>
    <name evidence="2" type="ORF">BCL74_1947</name>
</gene>
<dbReference type="SUPFAM" id="SSF75304">
    <property type="entry name" value="Amidase signature (AS) enzymes"/>
    <property type="match status" value="1"/>
</dbReference>
<evidence type="ECO:0000313" key="2">
    <source>
        <dbReference type="EMBL" id="RKQ70011.1"/>
    </source>
</evidence>
<evidence type="ECO:0000259" key="1">
    <source>
        <dbReference type="Pfam" id="PF01425"/>
    </source>
</evidence>